<feature type="transmembrane region" description="Helical" evidence="2">
    <location>
        <begin position="463"/>
        <end position="481"/>
    </location>
</feature>
<dbReference type="RefSeq" id="WP_201847664.1">
    <property type="nucleotide sequence ID" value="NZ_JAERRG010000001.1"/>
</dbReference>
<reference evidence="3 4" key="1">
    <citation type="submission" date="2021-01" db="EMBL/GenBank/DDBJ databases">
        <title>WGS of actinomycetes isolated from Thailand.</title>
        <authorList>
            <person name="Thawai C."/>
        </authorList>
    </citation>
    <scope>NUCLEOTIDE SEQUENCE [LARGE SCALE GENOMIC DNA]</scope>
    <source>
        <strain evidence="3 4">CA3R110</strain>
    </source>
</reference>
<feature type="transmembrane region" description="Helical" evidence="2">
    <location>
        <begin position="487"/>
        <end position="513"/>
    </location>
</feature>
<evidence type="ECO:0000256" key="1">
    <source>
        <dbReference type="SAM" id="MobiDB-lite"/>
    </source>
</evidence>
<keyword evidence="2" id="KW-0812">Transmembrane</keyword>
<keyword evidence="2" id="KW-0472">Membrane</keyword>
<dbReference type="Proteomes" id="UP000621510">
    <property type="component" value="Unassembled WGS sequence"/>
</dbReference>
<evidence type="ECO:0000313" key="4">
    <source>
        <dbReference type="Proteomes" id="UP000621510"/>
    </source>
</evidence>
<dbReference type="Pfam" id="PF03806">
    <property type="entry name" value="ABG_transport"/>
    <property type="match status" value="1"/>
</dbReference>
<feature type="region of interest" description="Disordered" evidence="1">
    <location>
        <begin position="15"/>
        <end position="38"/>
    </location>
</feature>
<dbReference type="PANTHER" id="PTHR30282:SF0">
    <property type="entry name" value="P-AMINOBENZOYL-GLUTAMATE TRANSPORT PROTEIN"/>
    <property type="match status" value="1"/>
</dbReference>
<feature type="transmembrane region" description="Helical" evidence="2">
    <location>
        <begin position="355"/>
        <end position="377"/>
    </location>
</feature>
<feature type="transmembrane region" description="Helical" evidence="2">
    <location>
        <begin position="119"/>
        <end position="138"/>
    </location>
</feature>
<feature type="transmembrane region" description="Helical" evidence="2">
    <location>
        <begin position="64"/>
        <end position="82"/>
    </location>
</feature>
<feature type="compositionally biased region" description="Low complexity" evidence="1">
    <location>
        <begin position="15"/>
        <end position="28"/>
    </location>
</feature>
<evidence type="ECO:0000313" key="3">
    <source>
        <dbReference type="EMBL" id="MBL1111653.1"/>
    </source>
</evidence>
<proteinExistence type="predicted"/>
<feature type="transmembrane region" description="Helical" evidence="2">
    <location>
        <begin position="398"/>
        <end position="417"/>
    </location>
</feature>
<organism evidence="3 4">
    <name type="scientific">Streptomyces endocoffeicus</name>
    <dbReference type="NCBI Taxonomy" id="2898945"/>
    <lineage>
        <taxon>Bacteria</taxon>
        <taxon>Bacillati</taxon>
        <taxon>Actinomycetota</taxon>
        <taxon>Actinomycetes</taxon>
        <taxon>Kitasatosporales</taxon>
        <taxon>Streptomycetaceae</taxon>
        <taxon>Streptomyces</taxon>
    </lineage>
</organism>
<accession>A0ABS1PH30</accession>
<feature type="transmembrane region" description="Helical" evidence="2">
    <location>
        <begin position="437"/>
        <end position="456"/>
    </location>
</feature>
<dbReference type="InterPro" id="IPR004697">
    <property type="entry name" value="AbgT"/>
</dbReference>
<feature type="transmembrane region" description="Helical" evidence="2">
    <location>
        <begin position="248"/>
        <end position="266"/>
    </location>
</feature>
<keyword evidence="4" id="KW-1185">Reference proteome</keyword>
<evidence type="ECO:0000256" key="2">
    <source>
        <dbReference type="SAM" id="Phobius"/>
    </source>
</evidence>
<dbReference type="EMBL" id="JAERRG010000001">
    <property type="protein sequence ID" value="MBL1111653.1"/>
    <property type="molecule type" value="Genomic_DNA"/>
</dbReference>
<gene>
    <name evidence="3" type="ORF">JK364_04380</name>
</gene>
<feature type="transmembrane region" description="Helical" evidence="2">
    <location>
        <begin position="188"/>
        <end position="210"/>
    </location>
</feature>
<feature type="transmembrane region" description="Helical" evidence="2">
    <location>
        <begin position="159"/>
        <end position="182"/>
    </location>
</feature>
<keyword evidence="2" id="KW-1133">Transmembrane helix</keyword>
<feature type="transmembrane region" description="Helical" evidence="2">
    <location>
        <begin position="525"/>
        <end position="548"/>
    </location>
</feature>
<protein>
    <submittedName>
        <fullName evidence="3">AbgT family transporter</fullName>
    </submittedName>
</protein>
<sequence>MDDHYCVIDEGVRTVSSNDTTTTPDNTPGKPPPDAPGDSSAALSALLRVLGAVERAGNRLPHPFWLFAILSAFLALISWGLATADVSAVDPAGDKTVAVRSLISVDGVRSMINDAITNYATFPPLGTILVVMLGVAVADRSGLLAAMLRAGVAKVPARWMTFALAFTAMVAHIASDAAYVALVPLGGLAFRAIGRSPLLGIVVAFVGVSAGYDASPLITPMDAVLSGLTTAAAHTVDPGYVVTPLSNYFFSLASSVVLAAVITFVTEKVLVKRVAALPPEPEEADGEATAKTTADGEATAKATGDVELALAPEERRGLRRAAATLAIYLTVIVVAMIPTGSPLRGEGGSIVESPVLSGIAVVLGLLFALLGAVYGRAAGTVRGGRDIPDFMAQGMREMAPILVLFFAISQFLAYFKWTGVGQVLAIRGADLLKDLGVTGPVAFLGIVVVCTVINLAMTSGSAMWALVAPVFVPMLMLLHIPPEATQAVYRIADSCTNAITPMSAYFVMALGFLQRYRRSAGIGTLASLTLPLSVAMLVAWTLLFYVWWALGIPLGPGAPVR</sequence>
<comment type="caution">
    <text evidence="3">The sequence shown here is derived from an EMBL/GenBank/DDBJ whole genome shotgun (WGS) entry which is preliminary data.</text>
</comment>
<dbReference type="PANTHER" id="PTHR30282">
    <property type="entry name" value="P-AMINOBENZOYL GLUTAMATE TRANSPORTER"/>
    <property type="match status" value="1"/>
</dbReference>
<name>A0ABS1PH30_9ACTN</name>
<feature type="transmembrane region" description="Helical" evidence="2">
    <location>
        <begin position="325"/>
        <end position="343"/>
    </location>
</feature>